<dbReference type="Proteomes" id="UP000298663">
    <property type="component" value="Chromosome X"/>
</dbReference>
<dbReference type="PANTHER" id="PTHR42919:SF8">
    <property type="entry name" value="N-ALPHA-ACETYLTRANSFERASE 50"/>
    <property type="match status" value="1"/>
</dbReference>
<evidence type="ECO:0000256" key="5">
    <source>
        <dbReference type="ARBA" id="ARBA00048335"/>
    </source>
</evidence>
<evidence type="ECO:0000313" key="14">
    <source>
        <dbReference type="Proteomes" id="UP000298663"/>
    </source>
</evidence>
<dbReference type="PROSITE" id="PS51186">
    <property type="entry name" value="GNAT"/>
    <property type="match status" value="1"/>
</dbReference>
<dbReference type="EC" id="2.3.1.258" evidence="3"/>
<evidence type="ECO:0000256" key="9">
    <source>
        <dbReference type="ARBA" id="ARBA00049002"/>
    </source>
</evidence>
<proteinExistence type="predicted"/>
<gene>
    <name evidence="13" type="ORF">L596_006149</name>
</gene>
<sequence>MELYLFSRFVKGPDERCGIFYRDCLASEQRNLLEQAAANEPEPTEQNEALQNERYEMTMSWPLRSVRDFIRLAGNCFQNIHKQVVLQPLTVERFPEFQNFHVANISQAYSDQFYTYIFQNLRTDPSKYRVAISEGRIIGTLVCSADDEQQISIQIMSIGVDKKFHRCGVGSLFMKYLYNTCAFGGVIKMIQAYTEVDNIPAISFFRHHQFTITEKIPRYFCARKKDGLLMKRHFPARGIHAQLSL</sequence>
<feature type="domain" description="N-acetyltransferase" evidence="12">
    <location>
        <begin position="84"/>
        <end position="235"/>
    </location>
</feature>
<dbReference type="CDD" id="cd04301">
    <property type="entry name" value="NAT_SF"/>
    <property type="match status" value="1"/>
</dbReference>
<comment type="catalytic activity">
    <reaction evidence="5">
        <text>N-terminal L-methionyl-L-tyrosyl-[protein] + acetyl-CoA = N-terminal N(alpha)-acetyl-L-methionyl-L-tyrosyl-[protein] + CoA + H(+)</text>
        <dbReference type="Rhea" id="RHEA:50532"/>
        <dbReference type="Rhea" id="RHEA-COMP:12717"/>
        <dbReference type="Rhea" id="RHEA-COMP:12718"/>
        <dbReference type="ChEBI" id="CHEBI:15378"/>
        <dbReference type="ChEBI" id="CHEBI:57287"/>
        <dbReference type="ChEBI" id="CHEBI:57288"/>
        <dbReference type="ChEBI" id="CHEBI:133384"/>
        <dbReference type="ChEBI" id="CHEBI:133385"/>
        <dbReference type="EC" id="2.3.1.258"/>
    </reaction>
</comment>
<comment type="catalytic activity">
    <reaction evidence="10">
        <text>N-terminal L-methionyl-L-leucyl-[protein] + acetyl-CoA = N-terminal N(alpha)-acetyl-L-methionyl-L-leucyl-[protein] + CoA + H(+)</text>
        <dbReference type="Rhea" id="RHEA:50520"/>
        <dbReference type="Rhea" id="RHEA-COMP:12711"/>
        <dbReference type="Rhea" id="RHEA-COMP:12712"/>
        <dbReference type="ChEBI" id="CHEBI:15378"/>
        <dbReference type="ChEBI" id="CHEBI:57287"/>
        <dbReference type="ChEBI" id="CHEBI:57288"/>
        <dbReference type="ChEBI" id="CHEBI:133377"/>
        <dbReference type="ChEBI" id="CHEBI:133378"/>
        <dbReference type="EC" id="2.3.1.258"/>
    </reaction>
</comment>
<evidence type="ECO:0000256" key="7">
    <source>
        <dbReference type="ARBA" id="ARBA00048618"/>
    </source>
</evidence>
<organism evidence="13 14">
    <name type="scientific">Steinernema carpocapsae</name>
    <name type="common">Entomopathogenic nematode</name>
    <dbReference type="NCBI Taxonomy" id="34508"/>
    <lineage>
        <taxon>Eukaryota</taxon>
        <taxon>Metazoa</taxon>
        <taxon>Ecdysozoa</taxon>
        <taxon>Nematoda</taxon>
        <taxon>Chromadorea</taxon>
        <taxon>Rhabditida</taxon>
        <taxon>Tylenchina</taxon>
        <taxon>Panagrolaimomorpha</taxon>
        <taxon>Strongyloidoidea</taxon>
        <taxon>Steinernematidae</taxon>
        <taxon>Steinernema</taxon>
    </lineage>
</organism>
<keyword evidence="1" id="KW-0808">Transferase</keyword>
<accession>A0A4U8V1B5</accession>
<dbReference type="InterPro" id="IPR051556">
    <property type="entry name" value="N-term/lysine_N-AcTrnsfr"/>
</dbReference>
<dbReference type="EMBL" id="CM016762">
    <property type="protein sequence ID" value="TMS39661.1"/>
    <property type="molecule type" value="Genomic_DNA"/>
</dbReference>
<comment type="catalytic activity">
    <reaction evidence="6">
        <text>N-terminal L-methionyl-L-phenylalanyl-[protein] + acetyl-CoA = N-terminal N(alpha)-acetyl-L-methionyl-L-phenylalanyl-[protein] + CoA + H(+)</text>
        <dbReference type="Rhea" id="RHEA:50528"/>
        <dbReference type="Rhea" id="RHEA-COMP:12715"/>
        <dbReference type="Rhea" id="RHEA-COMP:12716"/>
        <dbReference type="ChEBI" id="CHEBI:15378"/>
        <dbReference type="ChEBI" id="CHEBI:57287"/>
        <dbReference type="ChEBI" id="CHEBI:57288"/>
        <dbReference type="ChEBI" id="CHEBI:133382"/>
        <dbReference type="ChEBI" id="CHEBI:133383"/>
        <dbReference type="EC" id="2.3.1.258"/>
    </reaction>
</comment>
<comment type="catalytic activity">
    <reaction evidence="4">
        <text>N-terminal L-methionyl-L-seryl-[protein] + acetyl-CoA = N-terminal N(alpha)-acetyl-L-methionyl-L-seryl-[protein] + CoA + H(+)</text>
        <dbReference type="Rhea" id="RHEA:50568"/>
        <dbReference type="Rhea" id="RHEA-COMP:12728"/>
        <dbReference type="Rhea" id="RHEA-COMP:12729"/>
        <dbReference type="ChEBI" id="CHEBI:15378"/>
        <dbReference type="ChEBI" id="CHEBI:57287"/>
        <dbReference type="ChEBI" id="CHEBI:57288"/>
        <dbReference type="ChEBI" id="CHEBI:133400"/>
        <dbReference type="ChEBI" id="CHEBI:133401"/>
        <dbReference type="EC" id="2.3.1.258"/>
    </reaction>
</comment>
<reference evidence="13 14" key="2">
    <citation type="journal article" date="2019" name="G3 (Bethesda)">
        <title>Hybrid Assembly of the Genome of the Entomopathogenic Nematode Steinernema carpocapsae Identifies the X-Chromosome.</title>
        <authorList>
            <person name="Serra L."/>
            <person name="Macchietto M."/>
            <person name="Macias-Munoz A."/>
            <person name="McGill C.J."/>
            <person name="Rodriguez I.M."/>
            <person name="Rodriguez B."/>
            <person name="Murad R."/>
            <person name="Mortazavi A."/>
        </authorList>
    </citation>
    <scope>NUCLEOTIDE SEQUENCE [LARGE SCALE GENOMIC DNA]</scope>
    <source>
        <strain evidence="13 14">ALL</strain>
    </source>
</reference>
<dbReference type="InterPro" id="IPR000182">
    <property type="entry name" value="GNAT_dom"/>
</dbReference>
<dbReference type="Gene3D" id="3.40.630.30">
    <property type="match status" value="1"/>
</dbReference>
<evidence type="ECO:0000256" key="8">
    <source>
        <dbReference type="ARBA" id="ARBA00048799"/>
    </source>
</evidence>
<evidence type="ECO:0000256" key="3">
    <source>
        <dbReference type="ARBA" id="ARBA00039121"/>
    </source>
</evidence>
<keyword evidence="2" id="KW-0012">Acyltransferase</keyword>
<dbReference type="GO" id="GO:0007064">
    <property type="term" value="P:mitotic sister chromatid cohesion"/>
    <property type="evidence" value="ECO:0007669"/>
    <property type="project" value="TreeGrafter"/>
</dbReference>
<comment type="catalytic activity">
    <reaction evidence="9">
        <text>N-terminal L-methionyl-L-alanyl-[protein] + acetyl-CoA = N-terminal N(alpha)-acetyl-L-methionyl-L-alanyl-[protein] + CoA + H(+)</text>
        <dbReference type="Rhea" id="RHEA:50564"/>
        <dbReference type="Rhea" id="RHEA-COMP:12726"/>
        <dbReference type="Rhea" id="RHEA-COMP:12727"/>
        <dbReference type="ChEBI" id="CHEBI:15378"/>
        <dbReference type="ChEBI" id="CHEBI:57287"/>
        <dbReference type="ChEBI" id="CHEBI:57288"/>
        <dbReference type="ChEBI" id="CHEBI:133398"/>
        <dbReference type="ChEBI" id="CHEBI:133399"/>
        <dbReference type="EC" id="2.3.1.258"/>
    </reaction>
</comment>
<name>A0A4U8V1B5_STECR</name>
<evidence type="ECO:0000256" key="11">
    <source>
        <dbReference type="ARBA" id="ARBA00049454"/>
    </source>
</evidence>
<keyword evidence="14" id="KW-1185">Reference proteome</keyword>
<evidence type="ECO:0000259" key="12">
    <source>
        <dbReference type="PROSITE" id="PS51186"/>
    </source>
</evidence>
<evidence type="ECO:0000313" key="13">
    <source>
        <dbReference type="EMBL" id="TMS39661.1"/>
    </source>
</evidence>
<comment type="catalytic activity">
    <reaction evidence="8">
        <text>N-terminal L-methionyl-L-valyl-[protein] + acetyl-CoA = N-terminal N(alpha)-acetyl-L-methionyl-L-valyl-[protein] + CoA + H(+)</text>
        <dbReference type="Rhea" id="RHEA:50572"/>
        <dbReference type="Rhea" id="RHEA-COMP:12730"/>
        <dbReference type="Rhea" id="RHEA-COMP:12731"/>
        <dbReference type="ChEBI" id="CHEBI:15378"/>
        <dbReference type="ChEBI" id="CHEBI:57287"/>
        <dbReference type="ChEBI" id="CHEBI:57288"/>
        <dbReference type="ChEBI" id="CHEBI:133402"/>
        <dbReference type="ChEBI" id="CHEBI:133403"/>
        <dbReference type="EC" id="2.3.1.258"/>
    </reaction>
</comment>
<dbReference type="OrthoDB" id="47374at2759"/>
<evidence type="ECO:0000256" key="4">
    <source>
        <dbReference type="ARBA" id="ARBA00048251"/>
    </source>
</evidence>
<dbReference type="SUPFAM" id="SSF55729">
    <property type="entry name" value="Acyl-CoA N-acyltransferases (Nat)"/>
    <property type="match status" value="1"/>
</dbReference>
<dbReference type="PANTHER" id="PTHR42919">
    <property type="entry name" value="N-ALPHA-ACETYLTRANSFERASE"/>
    <property type="match status" value="1"/>
</dbReference>
<dbReference type="STRING" id="34508.A0A4U8V1B5"/>
<evidence type="ECO:0000256" key="2">
    <source>
        <dbReference type="ARBA" id="ARBA00023315"/>
    </source>
</evidence>
<dbReference type="Pfam" id="PF00583">
    <property type="entry name" value="Acetyltransf_1"/>
    <property type="match status" value="1"/>
</dbReference>
<evidence type="ECO:0000256" key="10">
    <source>
        <dbReference type="ARBA" id="ARBA00049103"/>
    </source>
</evidence>
<evidence type="ECO:0000256" key="1">
    <source>
        <dbReference type="ARBA" id="ARBA00022679"/>
    </source>
</evidence>
<dbReference type="AlphaFoldDB" id="A0A4U8V1B5"/>
<dbReference type="GO" id="GO:0031415">
    <property type="term" value="C:NatA complex"/>
    <property type="evidence" value="ECO:0007669"/>
    <property type="project" value="TreeGrafter"/>
</dbReference>
<evidence type="ECO:0000256" key="6">
    <source>
        <dbReference type="ARBA" id="ARBA00048490"/>
    </source>
</evidence>
<comment type="catalytic activity">
    <reaction evidence="11">
        <text>N-terminal L-methionyl-L-threonyl-[protein] + acetyl-CoA = N-terminal N(alpha)-acetyl-L-methionyl-L-threonyl-[protein] + CoA + H(+)</text>
        <dbReference type="Rhea" id="RHEA:50576"/>
        <dbReference type="Rhea" id="RHEA-COMP:12732"/>
        <dbReference type="Rhea" id="RHEA-COMP:12733"/>
        <dbReference type="ChEBI" id="CHEBI:15378"/>
        <dbReference type="ChEBI" id="CHEBI:57287"/>
        <dbReference type="ChEBI" id="CHEBI:57288"/>
        <dbReference type="ChEBI" id="CHEBI:133404"/>
        <dbReference type="ChEBI" id="CHEBI:133405"/>
        <dbReference type="EC" id="2.3.1.258"/>
    </reaction>
</comment>
<reference evidence="13 14" key="1">
    <citation type="journal article" date="2015" name="Genome Biol.">
        <title>Comparative genomics of Steinernema reveals deeply conserved gene regulatory networks.</title>
        <authorList>
            <person name="Dillman A.R."/>
            <person name="Macchietto M."/>
            <person name="Porter C.F."/>
            <person name="Rogers A."/>
            <person name="Williams B."/>
            <person name="Antoshechkin I."/>
            <person name="Lee M.M."/>
            <person name="Goodwin Z."/>
            <person name="Lu X."/>
            <person name="Lewis E.E."/>
            <person name="Goodrich-Blair H."/>
            <person name="Stock S.P."/>
            <person name="Adams B.J."/>
            <person name="Sternberg P.W."/>
            <person name="Mortazavi A."/>
        </authorList>
    </citation>
    <scope>NUCLEOTIDE SEQUENCE [LARGE SCALE GENOMIC DNA]</scope>
    <source>
        <strain evidence="13 14">ALL</strain>
    </source>
</reference>
<comment type="catalytic activity">
    <reaction evidence="7">
        <text>N-terminal L-methionyl-L-lysyl-[protein] + acetyl-CoA = N-terminal N(alpha)-acetyl-L-methionyl-L-lysyl-[protein] + CoA + H(+)</text>
        <dbReference type="Rhea" id="RHEA:50580"/>
        <dbReference type="Rhea" id="RHEA-COMP:12734"/>
        <dbReference type="Rhea" id="RHEA-COMP:12735"/>
        <dbReference type="ChEBI" id="CHEBI:15378"/>
        <dbReference type="ChEBI" id="CHEBI:57287"/>
        <dbReference type="ChEBI" id="CHEBI:57288"/>
        <dbReference type="ChEBI" id="CHEBI:133406"/>
        <dbReference type="ChEBI" id="CHEBI:133407"/>
        <dbReference type="EC" id="2.3.1.258"/>
    </reaction>
</comment>
<dbReference type="InterPro" id="IPR016181">
    <property type="entry name" value="Acyl_CoA_acyltransferase"/>
</dbReference>
<protein>
    <recommendedName>
        <fullName evidence="3">N-terminal methionine N(alpha)-acetyltransferase NatE</fullName>
        <ecNumber evidence="3">2.3.1.258</ecNumber>
    </recommendedName>
</protein>
<dbReference type="GO" id="GO:0120518">
    <property type="term" value="F:protein N-terminal-methionine acetyltransferase activity"/>
    <property type="evidence" value="ECO:0007669"/>
    <property type="project" value="UniProtKB-EC"/>
</dbReference>